<feature type="transmembrane region" description="Helical" evidence="1">
    <location>
        <begin position="87"/>
        <end position="107"/>
    </location>
</feature>
<name>A0A562TP32_9SPHI</name>
<organism evidence="3 4">
    <name type="scientific">Mucilaginibacter frigoritolerans</name>
    <dbReference type="NCBI Taxonomy" id="652788"/>
    <lineage>
        <taxon>Bacteria</taxon>
        <taxon>Pseudomonadati</taxon>
        <taxon>Bacteroidota</taxon>
        <taxon>Sphingobacteriia</taxon>
        <taxon>Sphingobacteriales</taxon>
        <taxon>Sphingobacteriaceae</taxon>
        <taxon>Mucilaginibacter</taxon>
    </lineage>
</organism>
<dbReference type="Proteomes" id="UP000317010">
    <property type="component" value="Unassembled WGS sequence"/>
</dbReference>
<reference evidence="3 4" key="1">
    <citation type="submission" date="2019-07" db="EMBL/GenBank/DDBJ databases">
        <title>Genomic Encyclopedia of Archaeal and Bacterial Type Strains, Phase II (KMG-II): from individual species to whole genera.</title>
        <authorList>
            <person name="Goeker M."/>
        </authorList>
    </citation>
    <scope>NUCLEOTIDE SEQUENCE [LARGE SCALE GENOMIC DNA]</scope>
    <source>
        <strain evidence="3 4">ATCC BAA-1854</strain>
    </source>
</reference>
<proteinExistence type="predicted"/>
<accession>A0A562TP32</accession>
<evidence type="ECO:0000259" key="2">
    <source>
        <dbReference type="Pfam" id="PF14340"/>
    </source>
</evidence>
<dbReference type="OrthoDB" id="1261922at2"/>
<keyword evidence="4" id="KW-1185">Reference proteome</keyword>
<feature type="transmembrane region" description="Helical" evidence="1">
    <location>
        <begin position="56"/>
        <end position="75"/>
    </location>
</feature>
<evidence type="ECO:0000313" key="4">
    <source>
        <dbReference type="Proteomes" id="UP000317010"/>
    </source>
</evidence>
<dbReference type="InterPro" id="IPR016942">
    <property type="entry name" value="UCP030042"/>
</dbReference>
<dbReference type="InterPro" id="IPR025508">
    <property type="entry name" value="DUF4395"/>
</dbReference>
<dbReference type="PIRSF" id="PIRSF030042">
    <property type="entry name" value="UCP030042"/>
    <property type="match status" value="1"/>
</dbReference>
<dbReference type="EMBL" id="VLLI01000016">
    <property type="protein sequence ID" value="TWI95295.1"/>
    <property type="molecule type" value="Genomic_DNA"/>
</dbReference>
<dbReference type="RefSeq" id="WP_144916078.1">
    <property type="nucleotide sequence ID" value="NZ_VLLI01000016.1"/>
</dbReference>
<keyword evidence="1" id="KW-0472">Membrane</keyword>
<protein>
    <submittedName>
        <fullName evidence="3">Uncharacterized protein DUF4395</fullName>
    </submittedName>
</protein>
<gene>
    <name evidence="3" type="ORF">JN11_04410</name>
</gene>
<evidence type="ECO:0000313" key="3">
    <source>
        <dbReference type="EMBL" id="TWI95295.1"/>
    </source>
</evidence>
<dbReference type="Pfam" id="PF14340">
    <property type="entry name" value="DUF4395"/>
    <property type="match status" value="1"/>
</dbReference>
<keyword evidence="1" id="KW-0812">Transmembrane</keyword>
<feature type="transmembrane region" description="Helical" evidence="1">
    <location>
        <begin position="113"/>
        <end position="137"/>
    </location>
</feature>
<evidence type="ECO:0000256" key="1">
    <source>
        <dbReference type="SAM" id="Phobius"/>
    </source>
</evidence>
<comment type="caution">
    <text evidence="3">The sequence shown here is derived from an EMBL/GenBank/DDBJ whole genome shotgun (WGS) entry which is preliminary data.</text>
</comment>
<feature type="transmembrane region" description="Helical" evidence="1">
    <location>
        <begin position="26"/>
        <end position="50"/>
    </location>
</feature>
<feature type="domain" description="DUF4395" evidence="2">
    <location>
        <begin position="14"/>
        <end position="142"/>
    </location>
</feature>
<dbReference type="AlphaFoldDB" id="A0A562TP32"/>
<sequence>MSTDLQCPVDFVTINENQARLTALQVLLLVAIGLFFGYTVIIAFLVIDFFLRSFNWGKYSILNIASGFLIRKFAINNKQVDRGPKRFAALVGFFFTLSILILSLADITLPAQIIAGVLLIFASLEAFVGFCAGCYVYTFFIRLKERRNPDPQSN</sequence>
<keyword evidence="1" id="KW-1133">Transmembrane helix</keyword>